<feature type="region of interest" description="Disordered" evidence="1">
    <location>
        <begin position="1"/>
        <end position="25"/>
    </location>
</feature>
<dbReference type="AlphaFoldDB" id="A0A498IJM6"/>
<gene>
    <name evidence="2" type="ORF">DVH24_036675</name>
</gene>
<feature type="compositionally biased region" description="Polar residues" evidence="1">
    <location>
        <begin position="10"/>
        <end position="20"/>
    </location>
</feature>
<accession>A0A498IJM6</accession>
<organism evidence="2 3">
    <name type="scientific">Malus domestica</name>
    <name type="common">Apple</name>
    <name type="synonym">Pyrus malus</name>
    <dbReference type="NCBI Taxonomy" id="3750"/>
    <lineage>
        <taxon>Eukaryota</taxon>
        <taxon>Viridiplantae</taxon>
        <taxon>Streptophyta</taxon>
        <taxon>Embryophyta</taxon>
        <taxon>Tracheophyta</taxon>
        <taxon>Spermatophyta</taxon>
        <taxon>Magnoliopsida</taxon>
        <taxon>eudicotyledons</taxon>
        <taxon>Gunneridae</taxon>
        <taxon>Pentapetalae</taxon>
        <taxon>rosids</taxon>
        <taxon>fabids</taxon>
        <taxon>Rosales</taxon>
        <taxon>Rosaceae</taxon>
        <taxon>Amygdaloideae</taxon>
        <taxon>Maleae</taxon>
        <taxon>Malus</taxon>
    </lineage>
</organism>
<dbReference type="EMBL" id="RDQH01000338">
    <property type="protein sequence ID" value="RXH82334.1"/>
    <property type="molecule type" value="Genomic_DNA"/>
</dbReference>
<name>A0A498IJM6_MALDO</name>
<proteinExistence type="predicted"/>
<keyword evidence="3" id="KW-1185">Reference proteome</keyword>
<comment type="caution">
    <text evidence="2">The sequence shown here is derived from an EMBL/GenBank/DDBJ whole genome shotgun (WGS) entry which is preliminary data.</text>
</comment>
<protein>
    <submittedName>
        <fullName evidence="2">Uncharacterized protein</fullName>
    </submittedName>
</protein>
<dbReference type="Proteomes" id="UP000290289">
    <property type="component" value="Chromosome 12"/>
</dbReference>
<reference evidence="2 3" key="1">
    <citation type="submission" date="2018-10" db="EMBL/GenBank/DDBJ databases">
        <title>A high-quality apple genome assembly.</title>
        <authorList>
            <person name="Hu J."/>
        </authorList>
    </citation>
    <scope>NUCLEOTIDE SEQUENCE [LARGE SCALE GENOMIC DNA]</scope>
    <source>
        <strain evidence="3">cv. HFTH1</strain>
        <tissue evidence="2">Young leaf</tissue>
    </source>
</reference>
<sequence length="85" mass="9296">MWKAGVRETGASSSRSSTREVNAMKEEVTTLKGQLAAQDEHIRAQDERMSMIVQALAMFGLQILMPAPDLAPPSTSQPLRPADTR</sequence>
<evidence type="ECO:0000256" key="1">
    <source>
        <dbReference type="SAM" id="MobiDB-lite"/>
    </source>
</evidence>
<evidence type="ECO:0000313" key="3">
    <source>
        <dbReference type="Proteomes" id="UP000290289"/>
    </source>
</evidence>
<evidence type="ECO:0000313" key="2">
    <source>
        <dbReference type="EMBL" id="RXH82334.1"/>
    </source>
</evidence>